<dbReference type="EMBL" id="AEUU02000001">
    <property type="protein sequence ID" value="EGJ26907.1"/>
    <property type="molecule type" value="Genomic_DNA"/>
</dbReference>
<protein>
    <recommendedName>
        <fullName evidence="5">Phage protein</fullName>
    </recommendedName>
</protein>
<sequence length="107" mass="12483">MIIDLTAISQWCIAFTAILIFLKWVSAPVKNVLDNNKHAMQALQEAINKLSDGLKENQYNFQTSKLHREQLQKVQDQHEARIGTVEDRLISHDEQLKTLWKVKEEKK</sequence>
<proteinExistence type="predicted"/>
<keyword evidence="4" id="KW-1185">Reference proteome</keyword>
<organism evidence="3 4">
    <name type="scientific">Streptococcus porcinus str. Jelinkova 176</name>
    <dbReference type="NCBI Taxonomy" id="873448"/>
    <lineage>
        <taxon>Bacteria</taxon>
        <taxon>Bacillati</taxon>
        <taxon>Bacillota</taxon>
        <taxon>Bacilli</taxon>
        <taxon>Lactobacillales</taxon>
        <taxon>Streptococcaceae</taxon>
        <taxon>Streptococcus</taxon>
    </lineage>
</organism>
<feature type="coiled-coil region" evidence="1">
    <location>
        <begin position="29"/>
        <end position="88"/>
    </location>
</feature>
<feature type="transmembrane region" description="Helical" evidence="2">
    <location>
        <begin position="6"/>
        <end position="25"/>
    </location>
</feature>
<keyword evidence="2" id="KW-0472">Membrane</keyword>
<dbReference type="RefSeq" id="WP_003083449.1">
    <property type="nucleotide sequence ID" value="NZ_AEUU02000001.1"/>
</dbReference>
<accession>A0ABN0CUL1</accession>
<comment type="caution">
    <text evidence="3">The sequence shown here is derived from an EMBL/GenBank/DDBJ whole genome shotgun (WGS) entry which is preliminary data.</text>
</comment>
<evidence type="ECO:0000313" key="4">
    <source>
        <dbReference type="Proteomes" id="UP000005356"/>
    </source>
</evidence>
<keyword evidence="1" id="KW-0175">Coiled coil</keyword>
<evidence type="ECO:0000256" key="1">
    <source>
        <dbReference type="SAM" id="Coils"/>
    </source>
</evidence>
<evidence type="ECO:0000313" key="3">
    <source>
        <dbReference type="EMBL" id="EGJ26907.1"/>
    </source>
</evidence>
<dbReference type="Proteomes" id="UP000005356">
    <property type="component" value="Unassembled WGS sequence"/>
</dbReference>
<keyword evidence="2" id="KW-1133">Transmembrane helix</keyword>
<name>A0ABN0CUL1_STRPO</name>
<keyword evidence="2" id="KW-0812">Transmembrane</keyword>
<gene>
    <name evidence="3" type="ORF">STRPO_0300</name>
</gene>
<evidence type="ECO:0008006" key="5">
    <source>
        <dbReference type="Google" id="ProtNLM"/>
    </source>
</evidence>
<reference evidence="3 4" key="1">
    <citation type="journal article" date="2014" name="Int. J. Syst. Evol. Microbiol.">
        <title>Phylogenomics and the dynamic genome evolution of the genus Streptococcus.</title>
        <authorList>
            <consortium name="The Broad Institute Genome Sequencing Platform"/>
            <person name="Richards V.P."/>
            <person name="Palmer S.R."/>
            <person name="Pavinski Bitar P.D."/>
            <person name="Qin X."/>
            <person name="Weinstock G.M."/>
            <person name="Highlander S.K."/>
            <person name="Town C.D."/>
            <person name="Burne R.A."/>
            <person name="Stanhope M.J."/>
        </authorList>
    </citation>
    <scope>NUCLEOTIDE SEQUENCE [LARGE SCALE GENOMIC DNA]</scope>
    <source>
        <strain evidence="3 4">Jelinkova 176</strain>
    </source>
</reference>
<evidence type="ECO:0000256" key="2">
    <source>
        <dbReference type="SAM" id="Phobius"/>
    </source>
</evidence>